<gene>
    <name evidence="2" type="ORF">JOF56_008885</name>
</gene>
<sequence length="147" mass="15668">MKHKVLGALLSVVVALGVIMTTSGVSLANAATAEMAVPSDPTPEEQEALRSVAAAIWTPELAAGWNMNNDVADVLSRATQAILRCSEAFALVPKPPGFIPGLSYLVKYARNLVDYFSAVRGNRTYRACVVTTALNYRTEIELASEGI</sequence>
<dbReference type="EMBL" id="JAGINW010000001">
    <property type="protein sequence ID" value="MBP2328500.1"/>
    <property type="molecule type" value="Genomic_DNA"/>
</dbReference>
<proteinExistence type="predicted"/>
<feature type="chain" id="PRO_5047212190" evidence="1">
    <location>
        <begin position="31"/>
        <end position="147"/>
    </location>
</feature>
<dbReference type="Proteomes" id="UP001519332">
    <property type="component" value="Unassembled WGS sequence"/>
</dbReference>
<name>A0ABS4TVS8_9PSEU</name>
<feature type="signal peptide" evidence="1">
    <location>
        <begin position="1"/>
        <end position="30"/>
    </location>
</feature>
<reference evidence="2 3" key="1">
    <citation type="submission" date="2021-03" db="EMBL/GenBank/DDBJ databases">
        <title>Sequencing the genomes of 1000 actinobacteria strains.</title>
        <authorList>
            <person name="Klenk H.-P."/>
        </authorList>
    </citation>
    <scope>NUCLEOTIDE SEQUENCE [LARGE SCALE GENOMIC DNA]</scope>
    <source>
        <strain evidence="2 3">DSM 46670</strain>
    </source>
</reference>
<accession>A0ABS4TVS8</accession>
<organism evidence="2 3">
    <name type="scientific">Kibdelosporangium banguiense</name>
    <dbReference type="NCBI Taxonomy" id="1365924"/>
    <lineage>
        <taxon>Bacteria</taxon>
        <taxon>Bacillati</taxon>
        <taxon>Actinomycetota</taxon>
        <taxon>Actinomycetes</taxon>
        <taxon>Pseudonocardiales</taxon>
        <taxon>Pseudonocardiaceae</taxon>
        <taxon>Kibdelosporangium</taxon>
    </lineage>
</organism>
<evidence type="ECO:0000256" key="1">
    <source>
        <dbReference type="SAM" id="SignalP"/>
    </source>
</evidence>
<keyword evidence="1" id="KW-0732">Signal</keyword>
<comment type="caution">
    <text evidence="2">The sequence shown here is derived from an EMBL/GenBank/DDBJ whole genome shotgun (WGS) entry which is preliminary data.</text>
</comment>
<protein>
    <submittedName>
        <fullName evidence="2">Uncharacterized protein</fullName>
    </submittedName>
</protein>
<evidence type="ECO:0000313" key="2">
    <source>
        <dbReference type="EMBL" id="MBP2328500.1"/>
    </source>
</evidence>
<dbReference type="RefSeq" id="WP_209645485.1">
    <property type="nucleotide sequence ID" value="NZ_JAGINW010000001.1"/>
</dbReference>
<evidence type="ECO:0000313" key="3">
    <source>
        <dbReference type="Proteomes" id="UP001519332"/>
    </source>
</evidence>
<keyword evidence="3" id="KW-1185">Reference proteome</keyword>